<dbReference type="InterPro" id="IPR017972">
    <property type="entry name" value="Cyt_P450_CS"/>
</dbReference>
<comment type="cofactor">
    <cofactor evidence="1 9">
        <name>heme</name>
        <dbReference type="ChEBI" id="CHEBI:30413"/>
    </cofactor>
</comment>
<feature type="binding site" description="axial binding residue" evidence="9">
    <location>
        <position position="444"/>
    </location>
    <ligand>
        <name>heme</name>
        <dbReference type="ChEBI" id="CHEBI:30413"/>
    </ligand>
    <ligandPart>
        <name>Fe</name>
        <dbReference type="ChEBI" id="CHEBI:18248"/>
    </ligandPart>
</feature>
<gene>
    <name evidence="11" type="ORF">BDZ94DRAFT_1313983</name>
</gene>
<dbReference type="PRINTS" id="PR00463">
    <property type="entry name" value="EP450I"/>
</dbReference>
<dbReference type="Pfam" id="PF00067">
    <property type="entry name" value="p450"/>
    <property type="match status" value="1"/>
</dbReference>
<comment type="caution">
    <text evidence="11">The sequence shown here is derived from an EMBL/GenBank/DDBJ whole genome shotgun (WGS) entry which is preliminary data.</text>
</comment>
<evidence type="ECO:0000313" key="12">
    <source>
        <dbReference type="Proteomes" id="UP000807353"/>
    </source>
</evidence>
<dbReference type="GO" id="GO:0016705">
    <property type="term" value="F:oxidoreductase activity, acting on paired donors, with incorporation or reduction of molecular oxygen"/>
    <property type="evidence" value="ECO:0007669"/>
    <property type="project" value="InterPro"/>
</dbReference>
<keyword evidence="6 10" id="KW-0560">Oxidoreductase</keyword>
<accession>A0A9P5XU96</accession>
<dbReference type="InterPro" id="IPR001128">
    <property type="entry name" value="Cyt_P450"/>
</dbReference>
<evidence type="ECO:0000313" key="11">
    <source>
        <dbReference type="EMBL" id="KAF9457683.1"/>
    </source>
</evidence>
<sequence length="516" mass="57829">MSKRDLFASAASFSILIYLYVKSRNRANLGLPLPPGPKKLPLIGNLLDMPSSLEWETYHKWCEEHNSDIIHLDVAGTSIVVLDTSEAVTELLERRSSLYSGRARLPMINELMGWDFNFGFMPYGDHWRRHRRLMHQNFHPSAATRFRPHELKATHNLLQRLLDDPGVDGLIGHLRHMAGGTIISIAYGIEVLPENDPYIEGAESAIKPLVTAGVPGTFLVDAFPFLKYVPDWFPFAGFKRKAKEWRELSQAMVEVPFKVAKQKIMDGDSIPSFTSYCLEKMDDNGDLAYQESVIRSTAGTMYAAASDTTVSAIASCILGLMTNPHILKKAQQEIDGVVGYGKLPDFDDEHSLPYITAIIKEALRWRDVVPIAIPHLASVEDEYKGYRIPAGSIVIPNAWAMLHNESVYPDPFTFNPDRFMKDGKLNPAVRDPDHAAFGFGRRACPGRYMAISAIWITIASIIAAFDITKPIDEKGQVIEPSHEYISELVCMPLPFKCTLKPRSKEVEKAIRTTSLL</sequence>
<evidence type="ECO:0000256" key="3">
    <source>
        <dbReference type="ARBA" id="ARBA00010617"/>
    </source>
</evidence>
<keyword evidence="7 9" id="KW-0408">Iron</keyword>
<dbReference type="AlphaFoldDB" id="A0A9P5XU96"/>
<dbReference type="InterPro" id="IPR002401">
    <property type="entry name" value="Cyt_P450_E_grp-I"/>
</dbReference>
<evidence type="ECO:0000256" key="9">
    <source>
        <dbReference type="PIRSR" id="PIRSR602401-1"/>
    </source>
</evidence>
<keyword evidence="5 9" id="KW-0479">Metal-binding</keyword>
<dbReference type="Gene3D" id="1.10.630.10">
    <property type="entry name" value="Cytochrome P450"/>
    <property type="match status" value="1"/>
</dbReference>
<evidence type="ECO:0000256" key="7">
    <source>
        <dbReference type="ARBA" id="ARBA00023004"/>
    </source>
</evidence>
<dbReference type="InterPro" id="IPR050364">
    <property type="entry name" value="Cytochrome_P450_fung"/>
</dbReference>
<evidence type="ECO:0000256" key="10">
    <source>
        <dbReference type="RuleBase" id="RU000461"/>
    </source>
</evidence>
<dbReference type="GO" id="GO:0005506">
    <property type="term" value="F:iron ion binding"/>
    <property type="evidence" value="ECO:0007669"/>
    <property type="project" value="InterPro"/>
</dbReference>
<evidence type="ECO:0000256" key="4">
    <source>
        <dbReference type="ARBA" id="ARBA00022617"/>
    </source>
</evidence>
<dbReference type="PANTHER" id="PTHR46300:SF7">
    <property type="entry name" value="P450, PUTATIVE (EUROFUNG)-RELATED"/>
    <property type="match status" value="1"/>
</dbReference>
<keyword evidence="8 10" id="KW-0503">Monooxygenase</keyword>
<evidence type="ECO:0000256" key="8">
    <source>
        <dbReference type="ARBA" id="ARBA00023033"/>
    </source>
</evidence>
<dbReference type="InterPro" id="IPR036396">
    <property type="entry name" value="Cyt_P450_sf"/>
</dbReference>
<dbReference type="GO" id="GO:0004497">
    <property type="term" value="F:monooxygenase activity"/>
    <property type="evidence" value="ECO:0007669"/>
    <property type="project" value="UniProtKB-KW"/>
</dbReference>
<evidence type="ECO:0000256" key="2">
    <source>
        <dbReference type="ARBA" id="ARBA00005179"/>
    </source>
</evidence>
<comment type="pathway">
    <text evidence="2">Secondary metabolite biosynthesis.</text>
</comment>
<name>A0A9P5XU96_9AGAR</name>
<dbReference type="GO" id="GO:0020037">
    <property type="term" value="F:heme binding"/>
    <property type="evidence" value="ECO:0007669"/>
    <property type="project" value="InterPro"/>
</dbReference>
<evidence type="ECO:0000256" key="6">
    <source>
        <dbReference type="ARBA" id="ARBA00023002"/>
    </source>
</evidence>
<dbReference type="CDD" id="cd11065">
    <property type="entry name" value="CYP64-like"/>
    <property type="match status" value="1"/>
</dbReference>
<dbReference type="PRINTS" id="PR00385">
    <property type="entry name" value="P450"/>
</dbReference>
<proteinExistence type="inferred from homology"/>
<comment type="similarity">
    <text evidence="3 10">Belongs to the cytochrome P450 family.</text>
</comment>
<keyword evidence="4 9" id="KW-0349">Heme</keyword>
<protein>
    <submittedName>
        <fullName evidence="11">Cytochrome P450</fullName>
    </submittedName>
</protein>
<dbReference type="Proteomes" id="UP000807353">
    <property type="component" value="Unassembled WGS sequence"/>
</dbReference>
<dbReference type="PROSITE" id="PS00086">
    <property type="entry name" value="CYTOCHROME_P450"/>
    <property type="match status" value="1"/>
</dbReference>
<dbReference type="EMBL" id="MU150362">
    <property type="protein sequence ID" value="KAF9457683.1"/>
    <property type="molecule type" value="Genomic_DNA"/>
</dbReference>
<dbReference type="SUPFAM" id="SSF48264">
    <property type="entry name" value="Cytochrome P450"/>
    <property type="match status" value="1"/>
</dbReference>
<organism evidence="11 12">
    <name type="scientific">Collybia nuda</name>
    <dbReference type="NCBI Taxonomy" id="64659"/>
    <lineage>
        <taxon>Eukaryota</taxon>
        <taxon>Fungi</taxon>
        <taxon>Dikarya</taxon>
        <taxon>Basidiomycota</taxon>
        <taxon>Agaricomycotina</taxon>
        <taxon>Agaricomycetes</taxon>
        <taxon>Agaricomycetidae</taxon>
        <taxon>Agaricales</taxon>
        <taxon>Tricholomatineae</taxon>
        <taxon>Clitocybaceae</taxon>
        <taxon>Collybia</taxon>
    </lineage>
</organism>
<evidence type="ECO:0000256" key="1">
    <source>
        <dbReference type="ARBA" id="ARBA00001971"/>
    </source>
</evidence>
<dbReference type="PANTHER" id="PTHR46300">
    <property type="entry name" value="P450, PUTATIVE (EUROFUNG)-RELATED-RELATED"/>
    <property type="match status" value="1"/>
</dbReference>
<reference evidence="11" key="1">
    <citation type="submission" date="2020-11" db="EMBL/GenBank/DDBJ databases">
        <authorList>
            <consortium name="DOE Joint Genome Institute"/>
            <person name="Ahrendt S."/>
            <person name="Riley R."/>
            <person name="Andreopoulos W."/>
            <person name="Labutti K."/>
            <person name="Pangilinan J."/>
            <person name="Ruiz-Duenas F.J."/>
            <person name="Barrasa J.M."/>
            <person name="Sanchez-Garcia M."/>
            <person name="Camarero S."/>
            <person name="Miyauchi S."/>
            <person name="Serrano A."/>
            <person name="Linde D."/>
            <person name="Babiker R."/>
            <person name="Drula E."/>
            <person name="Ayuso-Fernandez I."/>
            <person name="Pacheco R."/>
            <person name="Padilla G."/>
            <person name="Ferreira P."/>
            <person name="Barriuso J."/>
            <person name="Kellner H."/>
            <person name="Castanera R."/>
            <person name="Alfaro M."/>
            <person name="Ramirez L."/>
            <person name="Pisabarro A.G."/>
            <person name="Kuo A."/>
            <person name="Tritt A."/>
            <person name="Lipzen A."/>
            <person name="He G."/>
            <person name="Yan M."/>
            <person name="Ng V."/>
            <person name="Cullen D."/>
            <person name="Martin F."/>
            <person name="Rosso M.-N."/>
            <person name="Henrissat B."/>
            <person name="Hibbett D."/>
            <person name="Martinez A.T."/>
            <person name="Grigoriev I.V."/>
        </authorList>
    </citation>
    <scope>NUCLEOTIDE SEQUENCE</scope>
    <source>
        <strain evidence="11">CBS 247.69</strain>
    </source>
</reference>
<keyword evidence="12" id="KW-1185">Reference proteome</keyword>
<evidence type="ECO:0000256" key="5">
    <source>
        <dbReference type="ARBA" id="ARBA00022723"/>
    </source>
</evidence>
<dbReference type="OrthoDB" id="2789670at2759"/>